<keyword evidence="3 4" id="KW-0472">Membrane</keyword>
<dbReference type="AlphaFoldDB" id="A0A060XU26"/>
<feature type="signal peptide" evidence="5">
    <location>
        <begin position="1"/>
        <end position="21"/>
    </location>
</feature>
<keyword evidence="4" id="KW-1133">Transmembrane helix</keyword>
<dbReference type="GO" id="GO:0005886">
    <property type="term" value="C:plasma membrane"/>
    <property type="evidence" value="ECO:0007669"/>
    <property type="project" value="TreeGrafter"/>
</dbReference>
<reference evidence="7" key="1">
    <citation type="journal article" date="2014" name="Nat. Commun.">
        <title>The rainbow trout genome provides novel insights into evolution after whole-genome duplication in vertebrates.</title>
        <authorList>
            <person name="Berthelot C."/>
            <person name="Brunet F."/>
            <person name="Chalopin D."/>
            <person name="Juanchich A."/>
            <person name="Bernard M."/>
            <person name="Noel B."/>
            <person name="Bento P."/>
            <person name="Da Silva C."/>
            <person name="Labadie K."/>
            <person name="Alberti A."/>
            <person name="Aury J.M."/>
            <person name="Louis A."/>
            <person name="Dehais P."/>
            <person name="Bardou P."/>
            <person name="Montfort J."/>
            <person name="Klopp C."/>
            <person name="Cabau C."/>
            <person name="Gaspin C."/>
            <person name="Thorgaard G.H."/>
            <person name="Boussaha M."/>
            <person name="Quillet E."/>
            <person name="Guyomard R."/>
            <person name="Galiana D."/>
            <person name="Bobe J."/>
            <person name="Volff J.N."/>
            <person name="Genet C."/>
            <person name="Wincker P."/>
            <person name="Jaillon O."/>
            <person name="Roest Crollius H."/>
            <person name="Guiguen Y."/>
        </authorList>
    </citation>
    <scope>NUCLEOTIDE SEQUENCE [LARGE SCALE GENOMIC DNA]</scope>
</reference>
<evidence type="ECO:0000313" key="7">
    <source>
        <dbReference type="EMBL" id="CDQ82762.1"/>
    </source>
</evidence>
<evidence type="ECO:0000256" key="5">
    <source>
        <dbReference type="SAM" id="SignalP"/>
    </source>
</evidence>
<keyword evidence="2 4" id="KW-0812">Transmembrane</keyword>
<dbReference type="SMART" id="SM00409">
    <property type="entry name" value="IG"/>
    <property type="match status" value="1"/>
</dbReference>
<evidence type="ECO:0000313" key="8">
    <source>
        <dbReference type="Proteomes" id="UP000193380"/>
    </source>
</evidence>
<dbReference type="InterPro" id="IPR013106">
    <property type="entry name" value="Ig_V-set"/>
</dbReference>
<feature type="transmembrane region" description="Helical" evidence="4">
    <location>
        <begin position="203"/>
        <end position="224"/>
    </location>
</feature>
<evidence type="ECO:0000259" key="6">
    <source>
        <dbReference type="SMART" id="SM00409"/>
    </source>
</evidence>
<dbReference type="InterPro" id="IPR013783">
    <property type="entry name" value="Ig-like_fold"/>
</dbReference>
<evidence type="ECO:0000256" key="4">
    <source>
        <dbReference type="SAM" id="Phobius"/>
    </source>
</evidence>
<dbReference type="InterPro" id="IPR050671">
    <property type="entry name" value="CD300_family_receptors"/>
</dbReference>
<feature type="chain" id="PRO_5001595515" description="Immunoglobulin domain-containing protein" evidence="5">
    <location>
        <begin position="22"/>
        <end position="238"/>
    </location>
</feature>
<gene>
    <name evidence="7" type="ORF">GSONMT00021467001</name>
</gene>
<accession>A0A060XU26</accession>
<feature type="domain" description="Immunoglobulin" evidence="6">
    <location>
        <begin position="22"/>
        <end position="121"/>
    </location>
</feature>
<dbReference type="Pfam" id="PF07686">
    <property type="entry name" value="V-set"/>
    <property type="match status" value="1"/>
</dbReference>
<dbReference type="PaxDb" id="8022-A0A060XU26"/>
<dbReference type="InterPro" id="IPR036179">
    <property type="entry name" value="Ig-like_dom_sf"/>
</dbReference>
<name>A0A060XU26_ONCMY</name>
<organism evidence="7 8">
    <name type="scientific">Oncorhynchus mykiss</name>
    <name type="common">Rainbow trout</name>
    <name type="synonym">Salmo gairdneri</name>
    <dbReference type="NCBI Taxonomy" id="8022"/>
    <lineage>
        <taxon>Eukaryota</taxon>
        <taxon>Metazoa</taxon>
        <taxon>Chordata</taxon>
        <taxon>Craniata</taxon>
        <taxon>Vertebrata</taxon>
        <taxon>Euteleostomi</taxon>
        <taxon>Actinopterygii</taxon>
        <taxon>Neopterygii</taxon>
        <taxon>Teleostei</taxon>
        <taxon>Protacanthopterygii</taxon>
        <taxon>Salmoniformes</taxon>
        <taxon>Salmonidae</taxon>
        <taxon>Salmoninae</taxon>
        <taxon>Oncorhynchus</taxon>
    </lineage>
</organism>
<protein>
    <recommendedName>
        <fullName evidence="6">Immunoglobulin domain-containing protein</fullName>
    </recommendedName>
</protein>
<dbReference type="OrthoDB" id="8920197at2759"/>
<evidence type="ECO:0000256" key="1">
    <source>
        <dbReference type="ARBA" id="ARBA00004370"/>
    </source>
</evidence>
<dbReference type="STRING" id="8022.A0A060XU26"/>
<evidence type="ECO:0000256" key="3">
    <source>
        <dbReference type="ARBA" id="ARBA00023136"/>
    </source>
</evidence>
<dbReference type="PANTHER" id="PTHR11860">
    <property type="entry name" value="POLYMERIC-IMMUNOGLOBULIN RECEPTOR"/>
    <property type="match status" value="1"/>
</dbReference>
<dbReference type="Gene3D" id="2.60.40.10">
    <property type="entry name" value="Immunoglobulins"/>
    <property type="match status" value="1"/>
</dbReference>
<dbReference type="Proteomes" id="UP000193380">
    <property type="component" value="Unassembled WGS sequence"/>
</dbReference>
<proteinExistence type="predicted"/>
<reference evidence="7" key="2">
    <citation type="submission" date="2014-03" db="EMBL/GenBank/DDBJ databases">
        <authorList>
            <person name="Genoscope - CEA"/>
        </authorList>
    </citation>
    <scope>NUCLEOTIDE SEQUENCE</scope>
</reference>
<dbReference type="GO" id="GO:0004888">
    <property type="term" value="F:transmembrane signaling receptor activity"/>
    <property type="evidence" value="ECO:0007669"/>
    <property type="project" value="TreeGrafter"/>
</dbReference>
<dbReference type="PANTHER" id="PTHR11860:SF87">
    <property type="entry name" value="CMRF35-LIKE MOLECULE 8"/>
    <property type="match status" value="1"/>
</dbReference>
<dbReference type="SUPFAM" id="SSF48726">
    <property type="entry name" value="Immunoglobulin"/>
    <property type="match status" value="1"/>
</dbReference>
<dbReference type="EMBL" id="FR906042">
    <property type="protein sequence ID" value="CDQ82762.1"/>
    <property type="molecule type" value="Genomic_DNA"/>
</dbReference>
<sequence>MVSRLSFSLLLIFSRLSGTDGIRLMSVWTGDSIDIPCIYHQDYLNYVKYWCKGDSWTTCSYVVRTDHPNSSGKTSISDAVNLRTFTVTMKSLEQSDSDIYWCVVEKNGPDEWLELFKLVITDSPIVDQEETGIEGGSVFTSIPTIQEMFAVQTTTQFTTTITMPMPTTQELSVMTGEFELSSSTSQASVNNTHHGAQRWERTLFYLPKTVNAVVFLLCTIMAVVKHRTNRLRGQTEDE</sequence>
<evidence type="ECO:0000256" key="2">
    <source>
        <dbReference type="ARBA" id="ARBA00022692"/>
    </source>
</evidence>
<comment type="subcellular location">
    <subcellularLocation>
        <location evidence="1">Membrane</location>
    </subcellularLocation>
</comment>
<dbReference type="InterPro" id="IPR003599">
    <property type="entry name" value="Ig_sub"/>
</dbReference>
<keyword evidence="5" id="KW-0732">Signal</keyword>